<dbReference type="EMBL" id="ML986492">
    <property type="protein sequence ID" value="KAF2276880.1"/>
    <property type="molecule type" value="Genomic_DNA"/>
</dbReference>
<dbReference type="PROSITE" id="PS50181">
    <property type="entry name" value="FBOX"/>
    <property type="match status" value="1"/>
</dbReference>
<dbReference type="OrthoDB" id="3798941at2759"/>
<accession>A0A6A6JJQ8</accession>
<dbReference type="AlphaFoldDB" id="A0A6A6JJQ8"/>
<proteinExistence type="predicted"/>
<dbReference type="GeneID" id="54547885"/>
<dbReference type="RefSeq" id="XP_033654419.1">
    <property type="nucleotide sequence ID" value="XM_033794710.1"/>
</dbReference>
<sequence length="279" mass="31366">MDQIPPEILANIINCLGGEEKLTPYASVSRQFRSGIERRTFRTLSHLKSTDLDFLSAAFLNHPLRRTYLKFLCLTVVLPPLQACCPVTQIPDRDADSATYSAAVRKLFSILRKIDDVVGDIGQDGLELCFATVDPPSYSSHRIWCRTHNRRDIVGAIARSGRITLAGADELPFLRGVGLFLFMGSHDFSFVEPGVSLEVAGKMPDFSSLVVYLRDSFTLGRVRRIAERQRENSCKPCGATDRIIYTTSRFTSPMNKSVMKNQRFSSWHRRISGSRIQCV</sequence>
<evidence type="ECO:0000313" key="2">
    <source>
        <dbReference type="EMBL" id="KAF2276880.1"/>
    </source>
</evidence>
<evidence type="ECO:0000259" key="1">
    <source>
        <dbReference type="PROSITE" id="PS50181"/>
    </source>
</evidence>
<reference evidence="2" key="1">
    <citation type="journal article" date="2020" name="Stud. Mycol.">
        <title>101 Dothideomycetes genomes: a test case for predicting lifestyles and emergence of pathogens.</title>
        <authorList>
            <person name="Haridas S."/>
            <person name="Albert R."/>
            <person name="Binder M."/>
            <person name="Bloem J."/>
            <person name="Labutti K."/>
            <person name="Salamov A."/>
            <person name="Andreopoulos B."/>
            <person name="Baker S."/>
            <person name="Barry K."/>
            <person name="Bills G."/>
            <person name="Bluhm B."/>
            <person name="Cannon C."/>
            <person name="Castanera R."/>
            <person name="Culley D."/>
            <person name="Daum C."/>
            <person name="Ezra D."/>
            <person name="Gonzalez J."/>
            <person name="Henrissat B."/>
            <person name="Kuo A."/>
            <person name="Liang C."/>
            <person name="Lipzen A."/>
            <person name="Lutzoni F."/>
            <person name="Magnuson J."/>
            <person name="Mondo S."/>
            <person name="Nolan M."/>
            <person name="Ohm R."/>
            <person name="Pangilinan J."/>
            <person name="Park H.-J."/>
            <person name="Ramirez L."/>
            <person name="Alfaro M."/>
            <person name="Sun H."/>
            <person name="Tritt A."/>
            <person name="Yoshinaga Y."/>
            <person name="Zwiers L.-H."/>
            <person name="Turgeon B."/>
            <person name="Goodwin S."/>
            <person name="Spatafora J."/>
            <person name="Crous P."/>
            <person name="Grigoriev I."/>
        </authorList>
    </citation>
    <scope>NUCLEOTIDE SEQUENCE</scope>
    <source>
        <strain evidence="2">CBS 379.55</strain>
    </source>
</reference>
<dbReference type="InterPro" id="IPR001810">
    <property type="entry name" value="F-box_dom"/>
</dbReference>
<protein>
    <recommendedName>
        <fullName evidence="1">F-box domain-containing protein</fullName>
    </recommendedName>
</protein>
<feature type="domain" description="F-box" evidence="1">
    <location>
        <begin position="1"/>
        <end position="44"/>
    </location>
</feature>
<dbReference type="Proteomes" id="UP000800097">
    <property type="component" value="Unassembled WGS sequence"/>
</dbReference>
<keyword evidence="3" id="KW-1185">Reference proteome</keyword>
<evidence type="ECO:0000313" key="3">
    <source>
        <dbReference type="Proteomes" id="UP000800097"/>
    </source>
</evidence>
<name>A0A6A6JJQ8_WESOR</name>
<gene>
    <name evidence="2" type="ORF">EI97DRAFT_324440</name>
</gene>
<organism evidence="2 3">
    <name type="scientific">Westerdykella ornata</name>
    <dbReference type="NCBI Taxonomy" id="318751"/>
    <lineage>
        <taxon>Eukaryota</taxon>
        <taxon>Fungi</taxon>
        <taxon>Dikarya</taxon>
        <taxon>Ascomycota</taxon>
        <taxon>Pezizomycotina</taxon>
        <taxon>Dothideomycetes</taxon>
        <taxon>Pleosporomycetidae</taxon>
        <taxon>Pleosporales</taxon>
        <taxon>Sporormiaceae</taxon>
        <taxon>Westerdykella</taxon>
    </lineage>
</organism>